<keyword evidence="3" id="KW-1185">Reference proteome</keyword>
<dbReference type="Proteomes" id="UP000499080">
    <property type="component" value="Unassembled WGS sequence"/>
</dbReference>
<sequence length="118" mass="13657">MTLLLAEVETDQDPVFDNEDNGPEDVLEEIFSDHKSFSKHDTESEEDGDSGNEDMNILEWVSSKDGVQWMKTKFWQNIRCHNIVSRLPGTKRPAKDVTSHVKSWVLFISYKMIQLIVE</sequence>
<feature type="region of interest" description="Disordered" evidence="1">
    <location>
        <begin position="35"/>
        <end position="54"/>
    </location>
</feature>
<gene>
    <name evidence="2" type="ORF">AVEN_154056_1</name>
</gene>
<dbReference type="EMBL" id="BGPR01021860">
    <property type="protein sequence ID" value="GBN87574.1"/>
    <property type="molecule type" value="Genomic_DNA"/>
</dbReference>
<evidence type="ECO:0008006" key="4">
    <source>
        <dbReference type="Google" id="ProtNLM"/>
    </source>
</evidence>
<accession>A0A4Y2SH66</accession>
<evidence type="ECO:0000313" key="3">
    <source>
        <dbReference type="Proteomes" id="UP000499080"/>
    </source>
</evidence>
<feature type="compositionally biased region" description="Acidic residues" evidence="1">
    <location>
        <begin position="8"/>
        <end position="24"/>
    </location>
</feature>
<name>A0A4Y2SH66_ARAVE</name>
<dbReference type="AlphaFoldDB" id="A0A4Y2SH66"/>
<evidence type="ECO:0000256" key="1">
    <source>
        <dbReference type="SAM" id="MobiDB-lite"/>
    </source>
</evidence>
<feature type="compositionally biased region" description="Acidic residues" evidence="1">
    <location>
        <begin position="43"/>
        <end position="52"/>
    </location>
</feature>
<protein>
    <recommendedName>
        <fullName evidence="4">PiggyBac transposable element-derived protein domain-containing protein</fullName>
    </recommendedName>
</protein>
<organism evidence="2 3">
    <name type="scientific">Araneus ventricosus</name>
    <name type="common">Orbweaver spider</name>
    <name type="synonym">Epeira ventricosa</name>
    <dbReference type="NCBI Taxonomy" id="182803"/>
    <lineage>
        <taxon>Eukaryota</taxon>
        <taxon>Metazoa</taxon>
        <taxon>Ecdysozoa</taxon>
        <taxon>Arthropoda</taxon>
        <taxon>Chelicerata</taxon>
        <taxon>Arachnida</taxon>
        <taxon>Araneae</taxon>
        <taxon>Araneomorphae</taxon>
        <taxon>Entelegynae</taxon>
        <taxon>Araneoidea</taxon>
        <taxon>Araneidae</taxon>
        <taxon>Araneus</taxon>
    </lineage>
</organism>
<proteinExistence type="predicted"/>
<comment type="caution">
    <text evidence="2">The sequence shown here is derived from an EMBL/GenBank/DDBJ whole genome shotgun (WGS) entry which is preliminary data.</text>
</comment>
<evidence type="ECO:0000313" key="2">
    <source>
        <dbReference type="EMBL" id="GBN87574.1"/>
    </source>
</evidence>
<feature type="region of interest" description="Disordered" evidence="1">
    <location>
        <begin position="1"/>
        <end position="24"/>
    </location>
</feature>
<reference evidence="2 3" key="1">
    <citation type="journal article" date="2019" name="Sci. Rep.">
        <title>Orb-weaving spider Araneus ventricosus genome elucidates the spidroin gene catalogue.</title>
        <authorList>
            <person name="Kono N."/>
            <person name="Nakamura H."/>
            <person name="Ohtoshi R."/>
            <person name="Moran D.A.P."/>
            <person name="Shinohara A."/>
            <person name="Yoshida Y."/>
            <person name="Fujiwara M."/>
            <person name="Mori M."/>
            <person name="Tomita M."/>
            <person name="Arakawa K."/>
        </authorList>
    </citation>
    <scope>NUCLEOTIDE SEQUENCE [LARGE SCALE GENOMIC DNA]</scope>
</reference>